<dbReference type="CDD" id="cd08384">
    <property type="entry name" value="C2B_Rabphilin_Doc2"/>
    <property type="match status" value="1"/>
</dbReference>
<dbReference type="GO" id="GO:0006887">
    <property type="term" value="P:exocytosis"/>
    <property type="evidence" value="ECO:0007669"/>
    <property type="project" value="TreeGrafter"/>
</dbReference>
<dbReference type="InterPro" id="IPR013083">
    <property type="entry name" value="Znf_RING/FYVE/PHD"/>
</dbReference>
<dbReference type="GO" id="GO:0031267">
    <property type="term" value="F:small GTPase binding"/>
    <property type="evidence" value="ECO:0007669"/>
    <property type="project" value="InterPro"/>
</dbReference>
<keyword evidence="4" id="KW-0862">Zinc</keyword>
<dbReference type="PRINTS" id="PR00399">
    <property type="entry name" value="SYNAPTOTAGMN"/>
</dbReference>
<dbReference type="GO" id="GO:0006886">
    <property type="term" value="P:intracellular protein transport"/>
    <property type="evidence" value="ECO:0007669"/>
    <property type="project" value="InterPro"/>
</dbReference>
<dbReference type="EMBL" id="CADEPI010000614">
    <property type="protein sequence ID" value="CAB3387709.1"/>
    <property type="molecule type" value="Genomic_DNA"/>
</dbReference>
<evidence type="ECO:0000256" key="5">
    <source>
        <dbReference type="PROSITE-ProRule" id="PRU00091"/>
    </source>
</evidence>
<evidence type="ECO:0008006" key="12">
    <source>
        <dbReference type="Google" id="ProtNLM"/>
    </source>
</evidence>
<keyword evidence="11" id="KW-1185">Reference proteome</keyword>
<dbReference type="Gene3D" id="2.60.40.150">
    <property type="entry name" value="C2 domain"/>
    <property type="match status" value="2"/>
</dbReference>
<gene>
    <name evidence="10" type="ORF">CLODIP_2_CD12081</name>
</gene>
<dbReference type="InterPro" id="IPR010911">
    <property type="entry name" value="Rab_BD"/>
</dbReference>
<evidence type="ECO:0000256" key="3">
    <source>
        <dbReference type="ARBA" id="ARBA00022771"/>
    </source>
</evidence>
<feature type="domain" description="C2" evidence="7">
    <location>
        <begin position="480"/>
        <end position="612"/>
    </location>
</feature>
<dbReference type="GO" id="GO:0061669">
    <property type="term" value="P:spontaneous neurotransmitter secretion"/>
    <property type="evidence" value="ECO:0007669"/>
    <property type="project" value="TreeGrafter"/>
</dbReference>
<evidence type="ECO:0000259" key="8">
    <source>
        <dbReference type="PROSITE" id="PS50178"/>
    </source>
</evidence>
<keyword evidence="2" id="KW-0677">Repeat</keyword>
<dbReference type="Pfam" id="PF02318">
    <property type="entry name" value="FYVE_2"/>
    <property type="match status" value="1"/>
</dbReference>
<dbReference type="GO" id="GO:0017158">
    <property type="term" value="P:regulation of calcium ion-dependent exocytosis"/>
    <property type="evidence" value="ECO:0007669"/>
    <property type="project" value="TreeGrafter"/>
</dbReference>
<organism evidence="10 11">
    <name type="scientific">Cloeon dipterum</name>
    <dbReference type="NCBI Taxonomy" id="197152"/>
    <lineage>
        <taxon>Eukaryota</taxon>
        <taxon>Metazoa</taxon>
        <taxon>Ecdysozoa</taxon>
        <taxon>Arthropoda</taxon>
        <taxon>Hexapoda</taxon>
        <taxon>Insecta</taxon>
        <taxon>Pterygota</taxon>
        <taxon>Palaeoptera</taxon>
        <taxon>Ephemeroptera</taxon>
        <taxon>Pisciforma</taxon>
        <taxon>Baetidae</taxon>
        <taxon>Cloeon</taxon>
    </lineage>
</organism>
<name>A0A8S1E566_9INSE</name>
<proteinExistence type="predicted"/>
<sequence>MCSGLGGAAACSAASVAPPQQKQQALSLSRSLQSRRPHSLRFHVTAAASTALQHNLCPIIMVDLSSSRDSWTCPNDRQLALRAKLQTGWSVKTHSLHSLSKKPAALNEQEKQIILDVIKRAETLEKTEQQRIGRLVHHVDSMKKNALGDGTSKCVLCGDTFGFLGPTASLCKDCKKAACQKCGVEESASTSGIRFHASSSSNWLCKICAETREMWKKSGAWFFKGMPKYELPEAGTMNGRLSRLFRPSVINPIQRASIAEESSSEEEQAIQPLPPSAATRHAPLSHVHSVSSVNSLPSRRESSISQHQWPSEEGSSSVTSSDRACSVYSEVEDDVIIDEVYLGSMEFAVTFDPETNTLHCGLIRAKGLRAMDVNGLSDSYCRAQLLPASGKAITPLRTKTVHKSRDPEFNETLAWFHVTPADSLRKTLHIVIYDEDKYGDEALGAARLHLARLTPGRMSHFNVFLEKPYPDEVSADEGPGRGRILIALNYVTRRKALTVGVIRCAGLLAMDSNGTSDPFVKMQLKDDPQRRKYKTAIKWRNLNPEFCEQFTFEIKLSELTSKTLVFSVWDKDLGKSDDYLGGLELGFSSKGDRLRHWTDTIKFPDRRHERWHNLCGQLVGE</sequence>
<dbReference type="AlphaFoldDB" id="A0A8S1E566"/>
<dbReference type="InterPro" id="IPR035892">
    <property type="entry name" value="C2_domain_sf"/>
</dbReference>
<feature type="compositionally biased region" description="Low complexity" evidence="6">
    <location>
        <begin position="284"/>
        <end position="297"/>
    </location>
</feature>
<feature type="region of interest" description="Disordered" evidence="6">
    <location>
        <begin position="257"/>
        <end position="322"/>
    </location>
</feature>
<evidence type="ECO:0000256" key="1">
    <source>
        <dbReference type="ARBA" id="ARBA00022723"/>
    </source>
</evidence>
<dbReference type="Proteomes" id="UP000494165">
    <property type="component" value="Unassembled WGS sequence"/>
</dbReference>
<dbReference type="PROSITE" id="PS50916">
    <property type="entry name" value="RABBD"/>
    <property type="match status" value="1"/>
</dbReference>
<evidence type="ECO:0000259" key="7">
    <source>
        <dbReference type="PROSITE" id="PS50004"/>
    </source>
</evidence>
<dbReference type="GO" id="GO:0008270">
    <property type="term" value="F:zinc ion binding"/>
    <property type="evidence" value="ECO:0007669"/>
    <property type="project" value="UniProtKB-KW"/>
</dbReference>
<dbReference type="Pfam" id="PF00168">
    <property type="entry name" value="C2"/>
    <property type="match status" value="2"/>
</dbReference>
<dbReference type="SUPFAM" id="SSF49562">
    <property type="entry name" value="C2 domain (Calcium/lipid-binding domain, CaLB)"/>
    <property type="match status" value="2"/>
</dbReference>
<feature type="domain" description="FYVE-type" evidence="8">
    <location>
        <begin position="148"/>
        <end position="213"/>
    </location>
</feature>
<dbReference type="PROSITE" id="PS50178">
    <property type="entry name" value="ZF_FYVE"/>
    <property type="match status" value="1"/>
</dbReference>
<dbReference type="InterPro" id="IPR043566">
    <property type="entry name" value="Rabphilin/DOC2/Noc2"/>
</dbReference>
<feature type="domain" description="C2" evidence="7">
    <location>
        <begin position="341"/>
        <end position="463"/>
    </location>
</feature>
<accession>A0A8S1E566</accession>
<dbReference type="InterPro" id="IPR001565">
    <property type="entry name" value="Synaptotagmin"/>
</dbReference>
<evidence type="ECO:0000313" key="10">
    <source>
        <dbReference type="EMBL" id="CAB3387709.1"/>
    </source>
</evidence>
<comment type="caution">
    <text evidence="10">The sequence shown here is derived from an EMBL/GenBank/DDBJ whole genome shotgun (WGS) entry which is preliminary data.</text>
</comment>
<dbReference type="SUPFAM" id="SSF57903">
    <property type="entry name" value="FYVE/PHD zinc finger"/>
    <property type="match status" value="1"/>
</dbReference>
<dbReference type="PANTHER" id="PTHR45729">
    <property type="entry name" value="RABPHILIN, ISOFORM A"/>
    <property type="match status" value="1"/>
</dbReference>
<dbReference type="Gene3D" id="3.30.40.10">
    <property type="entry name" value="Zinc/RING finger domain, C3HC4 (zinc finger)"/>
    <property type="match status" value="1"/>
</dbReference>
<dbReference type="GO" id="GO:0016020">
    <property type="term" value="C:membrane"/>
    <property type="evidence" value="ECO:0007669"/>
    <property type="project" value="InterPro"/>
</dbReference>
<evidence type="ECO:0000313" key="11">
    <source>
        <dbReference type="Proteomes" id="UP000494165"/>
    </source>
</evidence>
<dbReference type="InterPro" id="IPR011011">
    <property type="entry name" value="Znf_FYVE_PHD"/>
</dbReference>
<evidence type="ECO:0000256" key="4">
    <source>
        <dbReference type="ARBA" id="ARBA00022833"/>
    </source>
</evidence>
<keyword evidence="1" id="KW-0479">Metal-binding</keyword>
<dbReference type="PROSITE" id="PS50004">
    <property type="entry name" value="C2"/>
    <property type="match status" value="2"/>
</dbReference>
<protein>
    <recommendedName>
        <fullName evidence="12">C2 domain-containing protein</fullName>
    </recommendedName>
</protein>
<dbReference type="InterPro" id="IPR000008">
    <property type="entry name" value="C2_dom"/>
</dbReference>
<dbReference type="InterPro" id="IPR017455">
    <property type="entry name" value="Znf_FYVE-rel"/>
</dbReference>
<dbReference type="OrthoDB" id="270970at2759"/>
<dbReference type="PRINTS" id="PR00360">
    <property type="entry name" value="C2DOMAIN"/>
</dbReference>
<feature type="domain" description="RabBD" evidence="9">
    <location>
        <begin position="100"/>
        <end position="225"/>
    </location>
</feature>
<reference evidence="10 11" key="1">
    <citation type="submission" date="2020-04" db="EMBL/GenBank/DDBJ databases">
        <authorList>
            <person name="Alioto T."/>
            <person name="Alioto T."/>
            <person name="Gomez Garrido J."/>
        </authorList>
    </citation>
    <scope>NUCLEOTIDE SEQUENCE [LARGE SCALE GENOMIC DNA]</scope>
</reference>
<dbReference type="GO" id="GO:0098793">
    <property type="term" value="C:presynapse"/>
    <property type="evidence" value="ECO:0007669"/>
    <property type="project" value="GOC"/>
</dbReference>
<feature type="compositionally biased region" description="Low complexity" evidence="6">
    <location>
        <begin position="311"/>
        <end position="321"/>
    </location>
</feature>
<keyword evidence="3 5" id="KW-0863">Zinc-finger</keyword>
<evidence type="ECO:0000256" key="2">
    <source>
        <dbReference type="ARBA" id="ARBA00022737"/>
    </source>
</evidence>
<evidence type="ECO:0000256" key="6">
    <source>
        <dbReference type="SAM" id="MobiDB-lite"/>
    </source>
</evidence>
<dbReference type="InterPro" id="IPR041282">
    <property type="entry name" value="FYVE_2"/>
</dbReference>
<dbReference type="PANTHER" id="PTHR45729:SF6">
    <property type="entry name" value="RABPHILIN, ISOFORM A"/>
    <property type="match status" value="1"/>
</dbReference>
<evidence type="ECO:0000259" key="9">
    <source>
        <dbReference type="PROSITE" id="PS50916"/>
    </source>
</evidence>
<dbReference type="SMART" id="SM00239">
    <property type="entry name" value="C2"/>
    <property type="match status" value="2"/>
</dbReference>